<evidence type="ECO:0008006" key="2">
    <source>
        <dbReference type="Google" id="ProtNLM"/>
    </source>
</evidence>
<dbReference type="EMBL" id="LAZR01021055">
    <property type="protein sequence ID" value="KKL86636.1"/>
    <property type="molecule type" value="Genomic_DNA"/>
</dbReference>
<name>A0A0F9G8D2_9ZZZZ</name>
<dbReference type="AlphaFoldDB" id="A0A0F9G8D2"/>
<gene>
    <name evidence="1" type="ORF">LCGC14_1942730</name>
</gene>
<feature type="non-terminal residue" evidence="1">
    <location>
        <position position="315"/>
    </location>
</feature>
<sequence>METDRKMGPIQTMRNIIFFLLLFLFLPGTSFAEELPPGEIKGSVLNKTLNGTRVKDLEIILYQYKENKGAEVARTKTDPNGSFLFQGLNRDKRISYYASAKYKEVDYFSEMTHFLEKKELSFDLSVYETTDQDKDIHIKMHHILLETDNNTKDTFAVREIMIVENQGNKTYVGSIEVQPGKKETLRISLPKNATNMQSMSPMTVNPWDDFSIFTAISPGTKRIMFSYTIKPEGADYKFEKNLYLKTDSFNFIFPENGIQAKSDQLLYKGPTPNSDQGFSYLAGKNMTGESKIVIRLSLPSTDNLFKWVIAGLVMV</sequence>
<evidence type="ECO:0000313" key="1">
    <source>
        <dbReference type="EMBL" id="KKL86636.1"/>
    </source>
</evidence>
<comment type="caution">
    <text evidence="1">The sequence shown here is derived from an EMBL/GenBank/DDBJ whole genome shotgun (WGS) entry which is preliminary data.</text>
</comment>
<organism evidence="1">
    <name type="scientific">marine sediment metagenome</name>
    <dbReference type="NCBI Taxonomy" id="412755"/>
    <lineage>
        <taxon>unclassified sequences</taxon>
        <taxon>metagenomes</taxon>
        <taxon>ecological metagenomes</taxon>
    </lineage>
</organism>
<reference evidence="1" key="1">
    <citation type="journal article" date="2015" name="Nature">
        <title>Complex archaea that bridge the gap between prokaryotes and eukaryotes.</title>
        <authorList>
            <person name="Spang A."/>
            <person name="Saw J.H."/>
            <person name="Jorgensen S.L."/>
            <person name="Zaremba-Niedzwiedzka K."/>
            <person name="Martijn J."/>
            <person name="Lind A.E."/>
            <person name="van Eijk R."/>
            <person name="Schleper C."/>
            <person name="Guy L."/>
            <person name="Ettema T.J."/>
        </authorList>
    </citation>
    <scope>NUCLEOTIDE SEQUENCE</scope>
</reference>
<accession>A0A0F9G8D2</accession>
<proteinExistence type="predicted"/>
<protein>
    <recommendedName>
        <fullName evidence="2">Carboxypeptidase regulatory-like domain-containing protein</fullName>
    </recommendedName>
</protein>